<feature type="compositionally biased region" description="Basic and acidic residues" evidence="6">
    <location>
        <begin position="117"/>
        <end position="126"/>
    </location>
</feature>
<dbReference type="PANTHER" id="PTHR46424">
    <property type="entry name" value="UBX DOMAIN-CONTAINING PROTEIN 4"/>
    <property type="match status" value="1"/>
</dbReference>
<evidence type="ECO:0000256" key="1">
    <source>
        <dbReference type="ARBA" id="ARBA00004406"/>
    </source>
</evidence>
<sequence length="451" mass="48496">MSGFFDDNNVSAAIAQVQQKDGILLVFLGGEGDAIPEVRKHLEDPDFCSMAMSNRVVAIDLRAGKPDFEHFKQMYPVFSLPTVYFIAPSGLVLNCFVGEKSLEDTHAALKSAIDKKNENLSPRTEEVASPSPNVVNAAPPVEVDVADAPEDIPNAAPPDAALSQPCHKDHEQQNGRSSDEKHLPETRQAELQRGTENPGKEETVAMAATQDQTDSLNNAKDVAEVDGACSPAPPKACAVEQPQPDVNAMDIAEAEGACSATSAAAPAAQPPDVTRPDVTKIRVRLLSGETVTHVFGSGSPLQDVRDFIQQHQPDLQYSLLQTFPHKRFTADDDGTSLDALELVPSANLICSPVAQSKPANPPQSDGAGLWGWVSWAGTWANPLNYVPSAPQTQGSPQPQQQQSAPKPATDRPASSQRPQWGARVMRLSDTYDKTDKEKEDFYNGNTTAYQG</sequence>
<feature type="compositionally biased region" description="Basic and acidic residues" evidence="6">
    <location>
        <begin position="429"/>
        <end position="441"/>
    </location>
</feature>
<protein>
    <recommendedName>
        <fullName evidence="4">UBX domain-containing protein 2</fullName>
    </recommendedName>
</protein>
<dbReference type="PROSITE" id="PS50033">
    <property type="entry name" value="UBX"/>
    <property type="match status" value="1"/>
</dbReference>
<dbReference type="SUPFAM" id="SSF52833">
    <property type="entry name" value="Thioredoxin-like"/>
    <property type="match status" value="1"/>
</dbReference>
<accession>A0A7S4LBS1</accession>
<evidence type="ECO:0000256" key="3">
    <source>
        <dbReference type="ARBA" id="ARBA00038812"/>
    </source>
</evidence>
<dbReference type="SUPFAM" id="SSF54236">
    <property type="entry name" value="Ubiquitin-like"/>
    <property type="match status" value="1"/>
</dbReference>
<feature type="compositionally biased region" description="Low complexity" evidence="6">
    <location>
        <begin position="127"/>
        <end position="143"/>
    </location>
</feature>
<feature type="compositionally biased region" description="Low complexity" evidence="6">
    <location>
        <begin position="387"/>
        <end position="407"/>
    </location>
</feature>
<dbReference type="Pfam" id="PF23187">
    <property type="entry name" value="UBX7_N"/>
    <property type="match status" value="1"/>
</dbReference>
<feature type="region of interest" description="Disordered" evidence="6">
    <location>
        <begin position="384"/>
        <end position="451"/>
    </location>
</feature>
<evidence type="ECO:0000256" key="5">
    <source>
        <dbReference type="ARBA" id="ARBA00046062"/>
    </source>
</evidence>
<dbReference type="GO" id="GO:0036503">
    <property type="term" value="P:ERAD pathway"/>
    <property type="evidence" value="ECO:0007669"/>
    <property type="project" value="TreeGrafter"/>
</dbReference>
<organism evidence="8">
    <name type="scientific">Eutreptiella gymnastica</name>
    <dbReference type="NCBI Taxonomy" id="73025"/>
    <lineage>
        <taxon>Eukaryota</taxon>
        <taxon>Discoba</taxon>
        <taxon>Euglenozoa</taxon>
        <taxon>Euglenida</taxon>
        <taxon>Spirocuta</taxon>
        <taxon>Euglenophyceae</taxon>
        <taxon>Eutreptiales</taxon>
        <taxon>Eutreptiaceae</taxon>
        <taxon>Eutreptiella</taxon>
    </lineage>
</organism>
<comment type="subcellular location">
    <subcellularLocation>
        <location evidence="1">Endoplasmic reticulum membrane</location>
        <topology evidence="1">Peripheral membrane protein</topology>
    </subcellularLocation>
</comment>
<comment type="function">
    <text evidence="5">Involved in endoplasmic reticulum-associated protein degradation (ERAD). Acts as a platform to recruit both UBQLN1 and VCP to the ER during ERAD.</text>
</comment>
<feature type="domain" description="UBX" evidence="7">
    <location>
        <begin position="274"/>
        <end position="350"/>
    </location>
</feature>
<dbReference type="Gene3D" id="3.10.20.90">
    <property type="entry name" value="Phosphatidylinositol 3-kinase Catalytic Subunit, Chain A, domain 1"/>
    <property type="match status" value="1"/>
</dbReference>
<gene>
    <name evidence="8" type="ORF">EGYM00163_LOCUS30067</name>
</gene>
<evidence type="ECO:0000256" key="6">
    <source>
        <dbReference type="SAM" id="MobiDB-lite"/>
    </source>
</evidence>
<dbReference type="Pfam" id="PF00789">
    <property type="entry name" value="UBX"/>
    <property type="match status" value="1"/>
</dbReference>
<evidence type="ECO:0000256" key="4">
    <source>
        <dbReference type="ARBA" id="ARBA00041575"/>
    </source>
</evidence>
<dbReference type="GO" id="GO:0006986">
    <property type="term" value="P:response to unfolded protein"/>
    <property type="evidence" value="ECO:0007669"/>
    <property type="project" value="UniProtKB-KW"/>
</dbReference>
<reference evidence="8" key="1">
    <citation type="submission" date="2021-01" db="EMBL/GenBank/DDBJ databases">
        <authorList>
            <person name="Corre E."/>
            <person name="Pelletier E."/>
            <person name="Niang G."/>
            <person name="Scheremetjew M."/>
            <person name="Finn R."/>
            <person name="Kale V."/>
            <person name="Holt S."/>
            <person name="Cochrane G."/>
            <person name="Meng A."/>
            <person name="Brown T."/>
            <person name="Cohen L."/>
        </authorList>
    </citation>
    <scope>NUCLEOTIDE SEQUENCE</scope>
    <source>
        <strain evidence="8">CCMP1594</strain>
    </source>
</reference>
<dbReference type="InterPro" id="IPR036249">
    <property type="entry name" value="Thioredoxin-like_sf"/>
</dbReference>
<dbReference type="InterPro" id="IPR029071">
    <property type="entry name" value="Ubiquitin-like_domsf"/>
</dbReference>
<dbReference type="PANTHER" id="PTHR46424:SF1">
    <property type="entry name" value="UBX DOMAIN-CONTAINING PROTEIN 4"/>
    <property type="match status" value="1"/>
</dbReference>
<feature type="compositionally biased region" description="Basic and acidic residues" evidence="6">
    <location>
        <begin position="166"/>
        <end position="190"/>
    </location>
</feature>
<dbReference type="AlphaFoldDB" id="A0A7S4LBS1"/>
<comment type="subunit">
    <text evidence="3">Directly interacts with VCP. Interacts with UBQLN1. Forms a complex with VCP and UBQLN1.</text>
</comment>
<keyword evidence="2" id="KW-0834">Unfolded protein response</keyword>
<feature type="region of interest" description="Disordered" evidence="6">
    <location>
        <begin position="117"/>
        <end position="200"/>
    </location>
</feature>
<evidence type="ECO:0000313" key="8">
    <source>
        <dbReference type="EMBL" id="CAE0818899.1"/>
    </source>
</evidence>
<dbReference type="InterPro" id="IPR001012">
    <property type="entry name" value="UBX_dom"/>
</dbReference>
<dbReference type="SMART" id="SM00166">
    <property type="entry name" value="UBX"/>
    <property type="match status" value="1"/>
</dbReference>
<dbReference type="GO" id="GO:0005789">
    <property type="term" value="C:endoplasmic reticulum membrane"/>
    <property type="evidence" value="ECO:0007669"/>
    <property type="project" value="UniProtKB-SubCell"/>
</dbReference>
<name>A0A7S4LBS1_9EUGL</name>
<dbReference type="EMBL" id="HBJA01086274">
    <property type="protein sequence ID" value="CAE0818899.1"/>
    <property type="molecule type" value="Transcribed_RNA"/>
</dbReference>
<proteinExistence type="predicted"/>
<evidence type="ECO:0000259" key="7">
    <source>
        <dbReference type="PROSITE" id="PS50033"/>
    </source>
</evidence>
<evidence type="ECO:0000256" key="2">
    <source>
        <dbReference type="ARBA" id="ARBA00023230"/>
    </source>
</evidence>